<dbReference type="PANTHER" id="PTHR10357:SF215">
    <property type="entry name" value="ALPHA-AMYLASE 1"/>
    <property type="match status" value="1"/>
</dbReference>
<dbReference type="PANTHER" id="PTHR10357">
    <property type="entry name" value="ALPHA-AMYLASE FAMILY MEMBER"/>
    <property type="match status" value="1"/>
</dbReference>
<organism evidence="14">
    <name type="scientific">Rhizophlyctis rosea</name>
    <dbReference type="NCBI Taxonomy" id="64517"/>
    <lineage>
        <taxon>Eukaryota</taxon>
        <taxon>Fungi</taxon>
        <taxon>Fungi incertae sedis</taxon>
        <taxon>Chytridiomycota</taxon>
        <taxon>Chytridiomycota incertae sedis</taxon>
        <taxon>Chytridiomycetes</taxon>
        <taxon>Rhizophlyctidales</taxon>
        <taxon>Rhizophlyctidaceae</taxon>
        <taxon>Rhizophlyctis</taxon>
    </lineage>
</organism>
<evidence type="ECO:0000256" key="1">
    <source>
        <dbReference type="ARBA" id="ARBA00000548"/>
    </source>
</evidence>
<accession>A0A2U8U9Q6</accession>
<reference evidence="14" key="1">
    <citation type="submission" date="2017-07" db="EMBL/GenBank/DDBJ databases">
        <title>Origin of fungal plant biomass degrading enzymes: Comparative enzyme profile studies of zoosporic, early lineage fungi.</title>
        <authorList>
            <person name="Lange L."/>
            <person name="Pilgaard B."/>
            <person name="Herbst F.-A."/>
            <person name="Barret K."/>
            <person name="Busk P.K."/>
            <person name="Pedersen A.G."/>
        </authorList>
    </citation>
    <scope>NUCLEOTIDE SEQUENCE</scope>
</reference>
<keyword evidence="9" id="KW-0325">Glycoprotein</keyword>
<feature type="signal peptide" evidence="12">
    <location>
        <begin position="1"/>
        <end position="26"/>
    </location>
</feature>
<keyword evidence="5" id="KW-0479">Metal-binding</keyword>
<evidence type="ECO:0000256" key="4">
    <source>
        <dbReference type="ARBA" id="ARBA00012595"/>
    </source>
</evidence>
<dbReference type="InterPro" id="IPR017853">
    <property type="entry name" value="GH"/>
</dbReference>
<feature type="chain" id="PRO_5015918642" description="alpha-amylase" evidence="12">
    <location>
        <begin position="27"/>
        <end position="663"/>
    </location>
</feature>
<protein>
    <recommendedName>
        <fullName evidence="4">alpha-amylase</fullName>
        <ecNumber evidence="4">3.2.1.1</ecNumber>
    </recommendedName>
</protein>
<dbReference type="Gene3D" id="3.20.20.80">
    <property type="entry name" value="Glycosidases"/>
    <property type="match status" value="2"/>
</dbReference>
<feature type="domain" description="Glycosyl hydrolase family 13 catalytic" evidence="13">
    <location>
        <begin position="40"/>
        <end position="411"/>
    </location>
</feature>
<comment type="similarity">
    <text evidence="3">Belongs to the glycosyl hydrolase 13 family.</text>
</comment>
<dbReference type="EMBL" id="MF432159">
    <property type="protein sequence ID" value="AWM99293.1"/>
    <property type="molecule type" value="Genomic_DNA"/>
</dbReference>
<evidence type="ECO:0000256" key="6">
    <source>
        <dbReference type="ARBA" id="ARBA00022729"/>
    </source>
</evidence>
<proteinExistence type="inferred from homology"/>
<evidence type="ECO:0000256" key="10">
    <source>
        <dbReference type="ARBA" id="ARBA00023277"/>
    </source>
</evidence>
<dbReference type="Pfam" id="PF09260">
    <property type="entry name" value="A_amylase_dom_C"/>
    <property type="match status" value="1"/>
</dbReference>
<sequence length="663" mass="73770">MPPSPSRSISALTLLLSTFLILTTHAIPSVNDWKSRTIYQIVTDRFARTDGVDYPCENLRNYCGGTWKGIQNRLDYIQYLGFDAIWISPIPESMLREEGFMLSGGCASRSELHYHRCGHGISWLLDNQPIQPQPSIRHRARVQGFGRRGASEELVLNHVGPIPIANITPFNQPNQYHDRCIINDGPQTQDRIENCRLGYGDMSLPDLNTEDANVAKVLFDWTDDTIKKYSIDGLRLDAAKHIPKPFYTGLFNQIGPVFAVGEAYEFNGTYVADYQRYMPSLQHYPFYNVILQTFESGGSMQYLDSNRTSFNNVFPDPKAMVTFVDGHDTHRFLQTQLDGTQPPGTTSDTALLQNALTFIMLSDGVPCLLYGMLLKAPYQQDAAYSRDSFWQYGYKKEGGLVNYVRALNAIRKMGGQEFLAADHTTLLVNERVMVFRKGPIIAAITNAGSGMADTPISVAVFGFGAGTEFTVIDATSSSTPTAASSKLILNSSGNLTFTIHAGQPVVMIPSQLFSPITQAATTGGQASAGSWSVSRSSWVWSAVAVGMGENAKDPFRVLEMCLGGLDPDHPHHSVMPRECPSGRNQAQLPHRRLQSLTRGYNSRVGHNFDFWLGRYRPQLRSEHELRKGVHISPSWSLAVNHTTYPLMRKQARTARQAVPRTKT</sequence>
<dbReference type="InterPro" id="IPR013780">
    <property type="entry name" value="Glyco_hydro_b"/>
</dbReference>
<dbReference type="SUPFAM" id="SSF51011">
    <property type="entry name" value="Glycosyl hydrolase domain"/>
    <property type="match status" value="1"/>
</dbReference>
<evidence type="ECO:0000256" key="3">
    <source>
        <dbReference type="ARBA" id="ARBA00008061"/>
    </source>
</evidence>
<name>A0A2U8U9Q6_9FUNG</name>
<dbReference type="SMART" id="SM00642">
    <property type="entry name" value="Aamy"/>
    <property type="match status" value="1"/>
</dbReference>
<keyword evidence="10" id="KW-0119">Carbohydrate metabolism</keyword>
<dbReference type="InterPro" id="IPR015340">
    <property type="entry name" value="A_amylase_C_dom"/>
</dbReference>
<gene>
    <name evidence="14" type="primary">GH13B</name>
</gene>
<dbReference type="Gene3D" id="2.60.40.1180">
    <property type="entry name" value="Golgi alpha-mannosidase II"/>
    <property type="match status" value="1"/>
</dbReference>
<evidence type="ECO:0000256" key="8">
    <source>
        <dbReference type="ARBA" id="ARBA00023157"/>
    </source>
</evidence>
<keyword evidence="6 12" id="KW-0732">Signal</keyword>
<evidence type="ECO:0000256" key="5">
    <source>
        <dbReference type="ARBA" id="ARBA00022723"/>
    </source>
</evidence>
<dbReference type="SUPFAM" id="SSF51445">
    <property type="entry name" value="(Trans)glycosidases"/>
    <property type="match status" value="1"/>
</dbReference>
<dbReference type="AlphaFoldDB" id="A0A2U8U9Q6"/>
<evidence type="ECO:0000313" key="14">
    <source>
        <dbReference type="EMBL" id="AWM99293.1"/>
    </source>
</evidence>
<dbReference type="Pfam" id="PF00128">
    <property type="entry name" value="Alpha-amylase"/>
    <property type="match status" value="1"/>
</dbReference>
<keyword evidence="8" id="KW-1015">Disulfide bond</keyword>
<dbReference type="EC" id="3.2.1.1" evidence="4"/>
<dbReference type="GO" id="GO:0016052">
    <property type="term" value="P:carbohydrate catabolic process"/>
    <property type="evidence" value="ECO:0007669"/>
    <property type="project" value="InterPro"/>
</dbReference>
<evidence type="ECO:0000259" key="13">
    <source>
        <dbReference type="SMART" id="SM00642"/>
    </source>
</evidence>
<evidence type="ECO:0000256" key="7">
    <source>
        <dbReference type="ARBA" id="ARBA00022801"/>
    </source>
</evidence>
<dbReference type="GO" id="GO:0005509">
    <property type="term" value="F:calcium ion binding"/>
    <property type="evidence" value="ECO:0007669"/>
    <property type="project" value="InterPro"/>
</dbReference>
<keyword evidence="11" id="KW-0326">Glycosidase</keyword>
<keyword evidence="7 14" id="KW-0378">Hydrolase</keyword>
<evidence type="ECO:0000256" key="12">
    <source>
        <dbReference type="SAM" id="SignalP"/>
    </source>
</evidence>
<evidence type="ECO:0000256" key="2">
    <source>
        <dbReference type="ARBA" id="ARBA00001913"/>
    </source>
</evidence>
<evidence type="ECO:0000256" key="11">
    <source>
        <dbReference type="ARBA" id="ARBA00023295"/>
    </source>
</evidence>
<dbReference type="InterPro" id="IPR006047">
    <property type="entry name" value="GH13_cat_dom"/>
</dbReference>
<comment type="catalytic activity">
    <reaction evidence="1">
        <text>Endohydrolysis of (1-&gt;4)-alpha-D-glucosidic linkages in polysaccharides containing three or more (1-&gt;4)-alpha-linked D-glucose units.</text>
        <dbReference type="EC" id="3.2.1.1"/>
    </reaction>
</comment>
<comment type="cofactor">
    <cofactor evidence="2">
        <name>Ca(2+)</name>
        <dbReference type="ChEBI" id="CHEBI:29108"/>
    </cofactor>
</comment>
<evidence type="ECO:0000256" key="9">
    <source>
        <dbReference type="ARBA" id="ARBA00023180"/>
    </source>
</evidence>
<dbReference type="GO" id="GO:0004556">
    <property type="term" value="F:alpha-amylase activity"/>
    <property type="evidence" value="ECO:0007669"/>
    <property type="project" value="UniProtKB-EC"/>
</dbReference>